<comment type="caution">
    <text evidence="2">The sequence shown here is derived from an EMBL/GenBank/DDBJ whole genome shotgun (WGS) entry which is preliminary data.</text>
</comment>
<evidence type="ECO:0000256" key="1">
    <source>
        <dbReference type="SAM" id="SignalP"/>
    </source>
</evidence>
<accession>A0ABW3DQ94</accession>
<evidence type="ECO:0000313" key="3">
    <source>
        <dbReference type="Proteomes" id="UP001597024"/>
    </source>
</evidence>
<evidence type="ECO:0008006" key="4">
    <source>
        <dbReference type="Google" id="ProtNLM"/>
    </source>
</evidence>
<keyword evidence="1" id="KW-0732">Signal</keyword>
<feature type="chain" id="PRO_5047265728" description="Secreted protein" evidence="1">
    <location>
        <begin position="28"/>
        <end position="149"/>
    </location>
</feature>
<proteinExistence type="predicted"/>
<reference evidence="3" key="1">
    <citation type="journal article" date="2019" name="Int. J. Syst. Evol. Microbiol.">
        <title>The Global Catalogue of Microorganisms (GCM) 10K type strain sequencing project: providing services to taxonomists for standard genome sequencing and annotation.</title>
        <authorList>
            <consortium name="The Broad Institute Genomics Platform"/>
            <consortium name="The Broad Institute Genome Sequencing Center for Infectious Disease"/>
            <person name="Wu L."/>
            <person name="Ma J."/>
        </authorList>
    </citation>
    <scope>NUCLEOTIDE SEQUENCE [LARGE SCALE GENOMIC DNA]</scope>
    <source>
        <strain evidence="3">CCUG 62974</strain>
    </source>
</reference>
<evidence type="ECO:0000313" key="2">
    <source>
        <dbReference type="EMBL" id="MFD0884945.1"/>
    </source>
</evidence>
<dbReference type="Proteomes" id="UP001597024">
    <property type="component" value="Unassembled WGS sequence"/>
</dbReference>
<dbReference type="EMBL" id="JBHTHX010000258">
    <property type="protein sequence ID" value="MFD0884945.1"/>
    <property type="molecule type" value="Genomic_DNA"/>
</dbReference>
<protein>
    <recommendedName>
        <fullName evidence="4">Secreted protein</fullName>
    </recommendedName>
</protein>
<feature type="signal peptide" evidence="1">
    <location>
        <begin position="1"/>
        <end position="27"/>
    </location>
</feature>
<name>A0ABW3DQ94_9ACTN</name>
<sequence>MHRTRLAAAALAALIVGTGTSATPAGAAVDPSSSSGKASKAMAHIDIRVQVSPTSWSGDCARGHQFTFTAHISVLPRTKIRYRWIRSDNATAPVQELDFRLGPSTQAVGTTWWIGAPGTHWEAIEVLSPDSFVSQRASFHLQCTNRAAR</sequence>
<keyword evidence="3" id="KW-1185">Reference proteome</keyword>
<gene>
    <name evidence="2" type="ORF">ACFQ08_10345</name>
</gene>
<organism evidence="2 3">
    <name type="scientific">Streptosporangium algeriense</name>
    <dbReference type="NCBI Taxonomy" id="1682748"/>
    <lineage>
        <taxon>Bacteria</taxon>
        <taxon>Bacillati</taxon>
        <taxon>Actinomycetota</taxon>
        <taxon>Actinomycetes</taxon>
        <taxon>Streptosporangiales</taxon>
        <taxon>Streptosporangiaceae</taxon>
        <taxon>Streptosporangium</taxon>
    </lineage>
</organism>